<dbReference type="GeneID" id="66118350"/>
<dbReference type="GO" id="GO:0005739">
    <property type="term" value="C:mitochondrion"/>
    <property type="evidence" value="ECO:0007669"/>
    <property type="project" value="UniProtKB-SubCell"/>
</dbReference>
<sequence length="284" mass="32001">MSLRTLGLQSTFSRFFKGGETDTVVRAVLTVLDFKRFPQESLDNIITRCDQEIGGYSTVAVDYVPETQTGRFTGYLNLDLPKDNPEITRSGYAMFRTKDQKESWLVGDRFWDWSQFSSLVLRVRGDRRKYLVNIQANTPLITDLFQHRLFLNTPGEWETVVIPLNDFVMTNWGVIQDGCELNKNEVKTFGIGLLDKQYGPFNLDIDWVKVMTGVEVERLANKNRKTAMGLQGSETATSDAATAAAAATSSISTEGPEFELEDDSYEHGAAIPSRMPHEPHNKVI</sequence>
<dbReference type="AlphaFoldDB" id="A0A9P7VAZ9"/>
<dbReference type="GO" id="GO:0010257">
    <property type="term" value="P:NADH dehydrogenase complex assembly"/>
    <property type="evidence" value="ECO:0007669"/>
    <property type="project" value="TreeGrafter"/>
</dbReference>
<dbReference type="RefSeq" id="XP_043049803.1">
    <property type="nucleotide sequence ID" value="XM_043195630.1"/>
</dbReference>
<evidence type="ECO:0000256" key="3">
    <source>
        <dbReference type="ARBA" id="ARBA00023128"/>
    </source>
</evidence>
<keyword evidence="3" id="KW-0496">Mitochondrion</keyword>
<organism evidence="6 7">
    <name type="scientific">Scheffersomyces spartinae</name>
    <dbReference type="NCBI Taxonomy" id="45513"/>
    <lineage>
        <taxon>Eukaryota</taxon>
        <taxon>Fungi</taxon>
        <taxon>Dikarya</taxon>
        <taxon>Ascomycota</taxon>
        <taxon>Saccharomycotina</taxon>
        <taxon>Pichiomycetes</taxon>
        <taxon>Debaryomycetaceae</taxon>
        <taxon>Scheffersomyces</taxon>
    </lineage>
</organism>
<dbReference type="SUPFAM" id="SSF49785">
    <property type="entry name" value="Galactose-binding domain-like"/>
    <property type="match status" value="1"/>
</dbReference>
<evidence type="ECO:0000313" key="6">
    <source>
        <dbReference type="EMBL" id="KAG7194256.1"/>
    </source>
</evidence>
<dbReference type="PANTHER" id="PTHR13194">
    <property type="entry name" value="COMPLEX I INTERMEDIATE-ASSOCIATED PROTEIN 30"/>
    <property type="match status" value="1"/>
</dbReference>
<evidence type="ECO:0000259" key="5">
    <source>
        <dbReference type="Pfam" id="PF08547"/>
    </source>
</evidence>
<comment type="subcellular location">
    <subcellularLocation>
        <location evidence="1">Mitochondrion</location>
    </subcellularLocation>
</comment>
<feature type="domain" description="NADH:ubiquinone oxidoreductase intermediate-associated protein 30" evidence="5">
    <location>
        <begin position="39"/>
        <end position="205"/>
    </location>
</feature>
<keyword evidence="7" id="KW-1185">Reference proteome</keyword>
<evidence type="ECO:0000256" key="1">
    <source>
        <dbReference type="ARBA" id="ARBA00004173"/>
    </source>
</evidence>
<dbReference type="InterPro" id="IPR013857">
    <property type="entry name" value="NADH-UbQ_OxRdtase-assoc_prot30"/>
</dbReference>
<proteinExistence type="inferred from homology"/>
<protein>
    <recommendedName>
        <fullName evidence="5">NADH:ubiquinone oxidoreductase intermediate-associated protein 30 domain-containing protein</fullName>
    </recommendedName>
</protein>
<gene>
    <name evidence="6" type="ORF">KQ657_004976</name>
</gene>
<keyword evidence="4" id="KW-0143">Chaperone</keyword>
<comment type="similarity">
    <text evidence="2">Belongs to the CIA30 family.</text>
</comment>
<dbReference type="PANTHER" id="PTHR13194:SF18">
    <property type="entry name" value="COMPLEX I INTERMEDIATE-ASSOCIATED PROTEIN 30, MITOCHONDRIAL"/>
    <property type="match status" value="1"/>
</dbReference>
<dbReference type="Pfam" id="PF08547">
    <property type="entry name" value="CIA30"/>
    <property type="match status" value="1"/>
</dbReference>
<dbReference type="OrthoDB" id="42561at2759"/>
<dbReference type="Proteomes" id="UP000790833">
    <property type="component" value="Unassembled WGS sequence"/>
</dbReference>
<evidence type="ECO:0000256" key="2">
    <source>
        <dbReference type="ARBA" id="ARBA00007884"/>
    </source>
</evidence>
<comment type="caution">
    <text evidence="6">The sequence shown here is derived from an EMBL/GenBank/DDBJ whole genome shotgun (WGS) entry which is preliminary data.</text>
</comment>
<dbReference type="GO" id="GO:0006120">
    <property type="term" value="P:mitochondrial electron transport, NADH to ubiquinone"/>
    <property type="evidence" value="ECO:0007669"/>
    <property type="project" value="TreeGrafter"/>
</dbReference>
<evidence type="ECO:0000313" key="7">
    <source>
        <dbReference type="Proteomes" id="UP000790833"/>
    </source>
</evidence>
<evidence type="ECO:0000256" key="4">
    <source>
        <dbReference type="ARBA" id="ARBA00023186"/>
    </source>
</evidence>
<dbReference type="EMBL" id="JAHMUF010000008">
    <property type="protein sequence ID" value="KAG7194256.1"/>
    <property type="molecule type" value="Genomic_DNA"/>
</dbReference>
<accession>A0A9P7VAZ9</accession>
<reference evidence="6" key="1">
    <citation type="submission" date="2021-03" db="EMBL/GenBank/DDBJ databases">
        <authorList>
            <person name="Palmer J.M."/>
        </authorList>
    </citation>
    <scope>NUCLEOTIDE SEQUENCE</scope>
    <source>
        <strain evidence="6">ARV_011</strain>
    </source>
</reference>
<name>A0A9P7VAZ9_9ASCO</name>
<dbReference type="GO" id="GO:0051082">
    <property type="term" value="F:unfolded protein binding"/>
    <property type="evidence" value="ECO:0007669"/>
    <property type="project" value="TreeGrafter"/>
</dbReference>
<dbReference type="InterPro" id="IPR008979">
    <property type="entry name" value="Galactose-bd-like_sf"/>
</dbReference>
<dbReference type="InterPro" id="IPR039131">
    <property type="entry name" value="NDUFAF1"/>
</dbReference>